<dbReference type="KEGG" id="nnu:109114900"/>
<sequence length="122" mass="14045">MGPAHYFLGNEFHRTTTGFHLSQHKYIDDLLLRAQLHDAKPLSTPMFASTQLTNLEGEPLTDPTFYRTIVGALQYMTIIHPEISFAVNKVYQFMQTPTTVHWAATKRILRYLKGMINYGMLI</sequence>
<evidence type="ECO:0000313" key="1">
    <source>
        <dbReference type="Proteomes" id="UP000189703"/>
    </source>
</evidence>
<reference evidence="2" key="1">
    <citation type="submission" date="2025-08" db="UniProtKB">
        <authorList>
            <consortium name="RefSeq"/>
        </authorList>
    </citation>
    <scope>IDENTIFICATION</scope>
</reference>
<organism evidence="1 2">
    <name type="scientific">Nelumbo nucifera</name>
    <name type="common">Sacred lotus</name>
    <dbReference type="NCBI Taxonomy" id="4432"/>
    <lineage>
        <taxon>Eukaryota</taxon>
        <taxon>Viridiplantae</taxon>
        <taxon>Streptophyta</taxon>
        <taxon>Embryophyta</taxon>
        <taxon>Tracheophyta</taxon>
        <taxon>Spermatophyta</taxon>
        <taxon>Magnoliopsida</taxon>
        <taxon>Proteales</taxon>
        <taxon>Nelumbonaceae</taxon>
        <taxon>Nelumbo</taxon>
    </lineage>
</organism>
<dbReference type="OMA" id="AYAINCV"/>
<keyword evidence="1" id="KW-1185">Reference proteome</keyword>
<dbReference type="STRING" id="4432.A0A1U8Q6W0"/>
<dbReference type="PANTHER" id="PTHR11439">
    <property type="entry name" value="GAG-POL-RELATED RETROTRANSPOSON"/>
    <property type="match status" value="1"/>
</dbReference>
<protein>
    <submittedName>
        <fullName evidence="2">Uncharacterized protein LOC109114900</fullName>
    </submittedName>
</protein>
<dbReference type="RefSeq" id="XP_019053810.1">
    <property type="nucleotide sequence ID" value="XM_019198265.1"/>
</dbReference>
<dbReference type="GeneID" id="109114900"/>
<gene>
    <name evidence="2" type="primary">LOC109114900</name>
</gene>
<evidence type="ECO:0000313" key="2">
    <source>
        <dbReference type="RefSeq" id="XP_019053810.1"/>
    </source>
</evidence>
<dbReference type="PANTHER" id="PTHR11439:SF455">
    <property type="entry name" value="RLK (RECEPTOR-LIKE PROTEIN KINASE) 8, PUTATIVE-RELATED"/>
    <property type="match status" value="1"/>
</dbReference>
<name>A0A1U8Q6W0_NELNU</name>
<dbReference type="InParanoid" id="A0A1U8Q6W0"/>
<dbReference type="Proteomes" id="UP000189703">
    <property type="component" value="Unplaced"/>
</dbReference>
<dbReference type="AlphaFoldDB" id="A0A1U8Q6W0"/>
<accession>A0A1U8Q6W0</accession>
<proteinExistence type="predicted"/>
<dbReference type="OrthoDB" id="1919845at2759"/>